<feature type="transmembrane region" description="Helical" evidence="1">
    <location>
        <begin position="118"/>
        <end position="137"/>
    </location>
</feature>
<dbReference type="EMBL" id="JBHSEI010000010">
    <property type="protein sequence ID" value="MFC4639423.1"/>
    <property type="molecule type" value="Genomic_DNA"/>
</dbReference>
<gene>
    <name evidence="2" type="ORF">ACFO0D_13870</name>
</gene>
<keyword evidence="3" id="KW-1185">Reference proteome</keyword>
<proteinExistence type="predicted"/>
<feature type="transmembrane region" description="Helical" evidence="1">
    <location>
        <begin position="46"/>
        <end position="68"/>
    </location>
</feature>
<evidence type="ECO:0000313" key="2">
    <source>
        <dbReference type="EMBL" id="MFC4639423.1"/>
    </source>
</evidence>
<dbReference type="RefSeq" id="WP_380062412.1">
    <property type="nucleotide sequence ID" value="NZ_JBHSEI010000010.1"/>
</dbReference>
<protein>
    <recommendedName>
        <fullName evidence="4">Cytochrome B</fullName>
    </recommendedName>
</protein>
<name>A0ABV9IBS4_9DEIO</name>
<evidence type="ECO:0000313" key="3">
    <source>
        <dbReference type="Proteomes" id="UP001595952"/>
    </source>
</evidence>
<organism evidence="2 3">
    <name type="scientific">Deinococcus hohokamensis</name>
    <dbReference type="NCBI Taxonomy" id="309883"/>
    <lineage>
        <taxon>Bacteria</taxon>
        <taxon>Thermotogati</taxon>
        <taxon>Deinococcota</taxon>
        <taxon>Deinococci</taxon>
        <taxon>Deinococcales</taxon>
        <taxon>Deinococcaceae</taxon>
        <taxon>Deinococcus</taxon>
    </lineage>
</organism>
<dbReference type="Proteomes" id="UP001595952">
    <property type="component" value="Unassembled WGS sequence"/>
</dbReference>
<feature type="transmembrane region" description="Helical" evidence="1">
    <location>
        <begin position="13"/>
        <end position="34"/>
    </location>
</feature>
<evidence type="ECO:0000256" key="1">
    <source>
        <dbReference type="SAM" id="Phobius"/>
    </source>
</evidence>
<comment type="caution">
    <text evidence="2">The sequence shown here is derived from an EMBL/GenBank/DDBJ whole genome shotgun (WGS) entry which is preliminary data.</text>
</comment>
<evidence type="ECO:0008006" key="4">
    <source>
        <dbReference type="Google" id="ProtNLM"/>
    </source>
</evidence>
<sequence>MSLYVILLSLHNIVRWLVLLFGVLALVRTLPGLGGRRAFGATERRVVVMFMSSVHLQLLLGLLLFAYVGMQNIPAFADAPRAGFRWEHVGLGVLIAVFATLANTLSKRAASDQGKFRAAAVWTGLALVLSLAAIPWWRPLLRLFTT</sequence>
<feature type="transmembrane region" description="Helical" evidence="1">
    <location>
        <begin position="88"/>
        <end position="106"/>
    </location>
</feature>
<keyword evidence="1" id="KW-1133">Transmembrane helix</keyword>
<reference evidence="3" key="1">
    <citation type="journal article" date="2019" name="Int. J. Syst. Evol. Microbiol.">
        <title>The Global Catalogue of Microorganisms (GCM) 10K type strain sequencing project: providing services to taxonomists for standard genome sequencing and annotation.</title>
        <authorList>
            <consortium name="The Broad Institute Genomics Platform"/>
            <consortium name="The Broad Institute Genome Sequencing Center for Infectious Disease"/>
            <person name="Wu L."/>
            <person name="Ma J."/>
        </authorList>
    </citation>
    <scope>NUCLEOTIDE SEQUENCE [LARGE SCALE GENOMIC DNA]</scope>
    <source>
        <strain evidence="3">CCUG 55995</strain>
    </source>
</reference>
<keyword evidence="1" id="KW-0812">Transmembrane</keyword>
<keyword evidence="1" id="KW-0472">Membrane</keyword>
<accession>A0ABV9IBS4</accession>